<dbReference type="RefSeq" id="WP_072965386.1">
    <property type="nucleotide sequence ID" value="NZ_FRAJ01000003.1"/>
</dbReference>
<evidence type="ECO:0000313" key="2">
    <source>
        <dbReference type="EMBL" id="SHJ66266.1"/>
    </source>
</evidence>
<gene>
    <name evidence="2" type="ORF">SAMN02745883_00074</name>
</gene>
<keyword evidence="3" id="KW-1185">Reference proteome</keyword>
<organism evidence="2 3">
    <name type="scientific">Caminicella sporogenes DSM 14501</name>
    <dbReference type="NCBI Taxonomy" id="1121266"/>
    <lineage>
        <taxon>Bacteria</taxon>
        <taxon>Bacillati</taxon>
        <taxon>Bacillota</taxon>
        <taxon>Clostridia</taxon>
        <taxon>Peptostreptococcales</taxon>
        <taxon>Caminicellaceae</taxon>
        <taxon>Caminicella</taxon>
    </lineage>
</organism>
<reference evidence="2 3" key="1">
    <citation type="submission" date="2016-11" db="EMBL/GenBank/DDBJ databases">
        <authorList>
            <person name="Jaros S."/>
            <person name="Januszkiewicz K."/>
            <person name="Wedrychowicz H."/>
        </authorList>
    </citation>
    <scope>NUCLEOTIDE SEQUENCE [LARGE SCALE GENOMIC DNA]</scope>
    <source>
        <strain evidence="2 3">DSM 14501</strain>
    </source>
</reference>
<keyword evidence="1" id="KW-1133">Transmembrane helix</keyword>
<protein>
    <submittedName>
        <fullName evidence="2">Uncharacterized protein</fullName>
    </submittedName>
</protein>
<keyword evidence="1" id="KW-0812">Transmembrane</keyword>
<sequence length="149" mass="17519">MRQKKNKKHDKIDKILIGLITFSFILTILTQIYLNFFHNRIVFNNFYKKKNLVFEQLDIMPEYGEIKLKVKNEEKTDKIKILKNGNIQKFINGILKIQVKDGDLIEFENLSKKEKIKIKVIHASLNIENFKSGDIISISNNKIILIKIS</sequence>
<dbReference type="Proteomes" id="UP000184082">
    <property type="component" value="Unassembled WGS sequence"/>
</dbReference>
<dbReference type="STRING" id="1121266.SAMN02745883_00074"/>
<accession>A0A1M6L509</accession>
<evidence type="ECO:0000256" key="1">
    <source>
        <dbReference type="SAM" id="Phobius"/>
    </source>
</evidence>
<dbReference type="EMBL" id="FRAJ01000003">
    <property type="protein sequence ID" value="SHJ66266.1"/>
    <property type="molecule type" value="Genomic_DNA"/>
</dbReference>
<proteinExistence type="predicted"/>
<evidence type="ECO:0000313" key="3">
    <source>
        <dbReference type="Proteomes" id="UP000184082"/>
    </source>
</evidence>
<keyword evidence="1" id="KW-0472">Membrane</keyword>
<feature type="transmembrane region" description="Helical" evidence="1">
    <location>
        <begin position="12"/>
        <end position="34"/>
    </location>
</feature>
<dbReference type="AlphaFoldDB" id="A0A1M6L509"/>
<name>A0A1M6L509_9FIRM</name>